<organism evidence="7 8">
    <name type="scientific">Thalassotalea nanhaiensis</name>
    <dbReference type="NCBI Taxonomy" id="3065648"/>
    <lineage>
        <taxon>Bacteria</taxon>
        <taxon>Pseudomonadati</taxon>
        <taxon>Pseudomonadota</taxon>
        <taxon>Gammaproteobacteria</taxon>
        <taxon>Alteromonadales</taxon>
        <taxon>Colwelliaceae</taxon>
        <taxon>Thalassotalea</taxon>
    </lineage>
</organism>
<keyword evidence="3" id="KW-0285">Flavoprotein</keyword>
<keyword evidence="4" id="KW-0288">FMN</keyword>
<dbReference type="PANTHER" id="PTHR43673">
    <property type="entry name" value="NAD(P)H NITROREDUCTASE YDGI-RELATED"/>
    <property type="match status" value="1"/>
</dbReference>
<evidence type="ECO:0000256" key="3">
    <source>
        <dbReference type="ARBA" id="ARBA00022630"/>
    </source>
</evidence>
<keyword evidence="8" id="KW-1185">Reference proteome</keyword>
<accession>A0ABY9TDJ8</accession>
<dbReference type="Gene3D" id="3.40.109.10">
    <property type="entry name" value="NADH Oxidase"/>
    <property type="match status" value="1"/>
</dbReference>
<dbReference type="CDD" id="cd02136">
    <property type="entry name" value="PnbA_NfnB-like"/>
    <property type="match status" value="1"/>
</dbReference>
<dbReference type="PANTHER" id="PTHR43673:SF2">
    <property type="entry name" value="NITROREDUCTASE"/>
    <property type="match status" value="1"/>
</dbReference>
<evidence type="ECO:0000256" key="2">
    <source>
        <dbReference type="ARBA" id="ARBA00007118"/>
    </source>
</evidence>
<gene>
    <name evidence="7" type="ORF">RI845_09970</name>
</gene>
<feature type="domain" description="Nitroreductase" evidence="6">
    <location>
        <begin position="10"/>
        <end position="198"/>
    </location>
</feature>
<dbReference type="EMBL" id="CP134146">
    <property type="protein sequence ID" value="WNC66865.1"/>
    <property type="molecule type" value="Genomic_DNA"/>
</dbReference>
<keyword evidence="5" id="KW-0560">Oxidoreductase</keyword>
<dbReference type="RefSeq" id="WP_348386030.1">
    <property type="nucleotide sequence ID" value="NZ_CP134146.1"/>
</dbReference>
<dbReference type="Pfam" id="PF00881">
    <property type="entry name" value="Nitroreductase"/>
    <property type="match status" value="1"/>
</dbReference>
<reference evidence="8" key="1">
    <citation type="submission" date="2023-09" db="EMBL/GenBank/DDBJ databases">
        <authorList>
            <person name="Li S."/>
            <person name="Li X."/>
            <person name="Zhang C."/>
            <person name="Zhao Z."/>
        </authorList>
    </citation>
    <scope>NUCLEOTIDE SEQUENCE [LARGE SCALE GENOMIC DNA]</scope>
    <source>
        <strain evidence="8">SQ345</strain>
    </source>
</reference>
<evidence type="ECO:0000313" key="8">
    <source>
        <dbReference type="Proteomes" id="UP001248581"/>
    </source>
</evidence>
<protein>
    <submittedName>
        <fullName evidence="7">Nitroreductase</fullName>
    </submittedName>
</protein>
<comment type="similarity">
    <text evidence="2">Belongs to the nitroreductase family.</text>
</comment>
<sequence length="223" mass="24900">MPSTVIKQLLKQRHSVRGFLNKEVTPELLEEIFSLAQHAVSNCNTQPWKTFVASANVKDNLKQNLIDTVMTGTKPDSDFQYYSDFKGEHQVRQIECAKALYNAMGVERGNKAERKQALLRNYEFFGAPHVAIICMPKSFEINNALDIGIYLQSLMLIMESFGIGSCAQGALSFYPQIIKDTLNIPESMGVLVGLSFGYEDKSQLANNARTSRAMLSDSVTFLS</sequence>
<evidence type="ECO:0000256" key="4">
    <source>
        <dbReference type="ARBA" id="ARBA00022643"/>
    </source>
</evidence>
<evidence type="ECO:0000259" key="6">
    <source>
        <dbReference type="Pfam" id="PF00881"/>
    </source>
</evidence>
<evidence type="ECO:0000256" key="5">
    <source>
        <dbReference type="ARBA" id="ARBA00023002"/>
    </source>
</evidence>
<evidence type="ECO:0000256" key="1">
    <source>
        <dbReference type="ARBA" id="ARBA00001917"/>
    </source>
</evidence>
<proteinExistence type="inferred from homology"/>
<comment type="cofactor">
    <cofactor evidence="1">
        <name>FMN</name>
        <dbReference type="ChEBI" id="CHEBI:58210"/>
    </cofactor>
</comment>
<name>A0ABY9TDJ8_9GAMM</name>
<dbReference type="InterPro" id="IPR000415">
    <property type="entry name" value="Nitroreductase-like"/>
</dbReference>
<dbReference type="SUPFAM" id="SSF55469">
    <property type="entry name" value="FMN-dependent nitroreductase-like"/>
    <property type="match status" value="1"/>
</dbReference>
<evidence type="ECO:0000313" key="7">
    <source>
        <dbReference type="EMBL" id="WNC66865.1"/>
    </source>
</evidence>
<dbReference type="InterPro" id="IPR029479">
    <property type="entry name" value="Nitroreductase"/>
</dbReference>
<dbReference type="Proteomes" id="UP001248581">
    <property type="component" value="Chromosome"/>
</dbReference>